<dbReference type="Pfam" id="PF07686">
    <property type="entry name" value="V-set"/>
    <property type="match status" value="2"/>
</dbReference>
<dbReference type="SMART" id="SM00408">
    <property type="entry name" value="IGc2"/>
    <property type="match status" value="1"/>
</dbReference>
<dbReference type="SMART" id="SM00409">
    <property type="entry name" value="IG"/>
    <property type="match status" value="2"/>
</dbReference>
<dbReference type="InterPro" id="IPR013783">
    <property type="entry name" value="Ig-like_fold"/>
</dbReference>
<accession>A0A3B4AXR6</accession>
<keyword evidence="12" id="KW-1185">Reference proteome</keyword>
<keyword evidence="4" id="KW-0391">Immunity</keyword>
<dbReference type="SMART" id="SM00406">
    <property type="entry name" value="IGv"/>
    <property type="match status" value="2"/>
</dbReference>
<evidence type="ECO:0000256" key="3">
    <source>
        <dbReference type="ARBA" id="ARBA00022729"/>
    </source>
</evidence>
<keyword evidence="6" id="KW-1015">Disulfide bond</keyword>
<evidence type="ECO:0000256" key="6">
    <source>
        <dbReference type="ARBA" id="ARBA00023157"/>
    </source>
</evidence>
<dbReference type="PANTHER" id="PTHR19433">
    <property type="entry name" value="T-CELL RECEPTOR ALPHA CHAIN V REGION-RELATED"/>
    <property type="match status" value="1"/>
</dbReference>
<evidence type="ECO:0000259" key="10">
    <source>
        <dbReference type="PROSITE" id="PS50835"/>
    </source>
</evidence>
<dbReference type="InterPro" id="IPR003598">
    <property type="entry name" value="Ig_sub2"/>
</dbReference>
<evidence type="ECO:0000256" key="7">
    <source>
        <dbReference type="ARBA" id="ARBA00023180"/>
    </source>
</evidence>
<dbReference type="Proteomes" id="UP000261520">
    <property type="component" value="Unplaced"/>
</dbReference>
<evidence type="ECO:0000256" key="9">
    <source>
        <dbReference type="SAM" id="SignalP"/>
    </source>
</evidence>
<evidence type="ECO:0000256" key="1">
    <source>
        <dbReference type="ARBA" id="ARBA00004236"/>
    </source>
</evidence>
<reference evidence="11" key="2">
    <citation type="submission" date="2025-09" db="UniProtKB">
        <authorList>
            <consortium name="Ensembl"/>
        </authorList>
    </citation>
    <scope>IDENTIFICATION</scope>
</reference>
<name>A0A3B4AXR6_9GOBI</name>
<dbReference type="AlphaFoldDB" id="A0A3B4AXR6"/>
<dbReference type="InterPro" id="IPR013106">
    <property type="entry name" value="Ig_V-set"/>
</dbReference>
<feature type="chain" id="PRO_5017183030" description="Ig-like domain-containing protein" evidence="9">
    <location>
        <begin position="22"/>
        <end position="336"/>
    </location>
</feature>
<keyword evidence="3 9" id="KW-0732">Signal</keyword>
<keyword evidence="8" id="KW-1133">Transmembrane helix</keyword>
<evidence type="ECO:0000256" key="5">
    <source>
        <dbReference type="ARBA" id="ARBA00023136"/>
    </source>
</evidence>
<dbReference type="Ensembl" id="ENSPMGT00000023366.1">
    <property type="protein sequence ID" value="ENSPMGP00000021938.1"/>
    <property type="gene ID" value="ENSPMGG00000017769.1"/>
</dbReference>
<keyword evidence="7" id="KW-0325">Glycoprotein</keyword>
<dbReference type="Gene3D" id="2.60.40.10">
    <property type="entry name" value="Immunoglobulins"/>
    <property type="match status" value="2"/>
</dbReference>
<dbReference type="PANTHER" id="PTHR19433:SF127">
    <property type="entry name" value="NITR9"/>
    <property type="match status" value="1"/>
</dbReference>
<keyword evidence="8" id="KW-0812">Transmembrane</keyword>
<dbReference type="InterPro" id="IPR007110">
    <property type="entry name" value="Ig-like_dom"/>
</dbReference>
<dbReference type="InterPro" id="IPR052051">
    <property type="entry name" value="TCR_complex_component"/>
</dbReference>
<feature type="domain" description="Ig-like" evidence="10">
    <location>
        <begin position="29"/>
        <end position="122"/>
    </location>
</feature>
<dbReference type="InterPro" id="IPR036179">
    <property type="entry name" value="Ig-like_dom_sf"/>
</dbReference>
<sequence length="336" mass="37788">MFLASIFHFVFCFCIWSRLDCLHPTDSKPSTNIQIVKTTFLPATVGQNVTLQCSYKNEIRGKLYWYKQSLDNILSMTSSYFEKIEFYNEFHNNNRFKLDNKDKKNNLEITNVEMSDSAVYHCISCVGHLINFLATVHVTVKNFDSGLRIDQMPLETVEPGGSLVLNCKVHSGTCAEQYTVHLFKHPEESATGILYSHGGSSDQCDSSTNSCVYHLPIHNVSSEQTGTYYCAVAACGQVLFGNGTKVNVKGKTNVSADPVFYILAGALAFSTVLVVLMPLHTVNVSRLCSQSYNIVDIICFEQNQPEDLHYAALRVNRKARRQRNTDPVDCVYSRVR</sequence>
<evidence type="ECO:0000313" key="11">
    <source>
        <dbReference type="Ensembl" id="ENSPMGP00000021938.1"/>
    </source>
</evidence>
<dbReference type="GO" id="GO:0005886">
    <property type="term" value="C:plasma membrane"/>
    <property type="evidence" value="ECO:0007669"/>
    <property type="project" value="UniProtKB-SubCell"/>
</dbReference>
<feature type="signal peptide" evidence="9">
    <location>
        <begin position="1"/>
        <end position="21"/>
    </location>
</feature>
<protein>
    <recommendedName>
        <fullName evidence="10">Ig-like domain-containing protein</fullName>
    </recommendedName>
</protein>
<dbReference type="GO" id="GO:0009617">
    <property type="term" value="P:response to bacterium"/>
    <property type="evidence" value="ECO:0007669"/>
    <property type="project" value="TreeGrafter"/>
</dbReference>
<evidence type="ECO:0000256" key="2">
    <source>
        <dbReference type="ARBA" id="ARBA00022475"/>
    </source>
</evidence>
<evidence type="ECO:0000256" key="8">
    <source>
        <dbReference type="SAM" id="Phobius"/>
    </source>
</evidence>
<keyword evidence="5 8" id="KW-0472">Membrane</keyword>
<reference evidence="11" key="1">
    <citation type="submission" date="2025-08" db="UniProtKB">
        <authorList>
            <consortium name="Ensembl"/>
        </authorList>
    </citation>
    <scope>IDENTIFICATION</scope>
</reference>
<evidence type="ECO:0000313" key="12">
    <source>
        <dbReference type="Proteomes" id="UP000261520"/>
    </source>
</evidence>
<dbReference type="SUPFAM" id="SSF48726">
    <property type="entry name" value="Immunoglobulin"/>
    <property type="match status" value="2"/>
</dbReference>
<evidence type="ECO:0000256" key="4">
    <source>
        <dbReference type="ARBA" id="ARBA00022859"/>
    </source>
</evidence>
<dbReference type="PROSITE" id="PS50835">
    <property type="entry name" value="IG_LIKE"/>
    <property type="match status" value="1"/>
</dbReference>
<keyword evidence="2" id="KW-1003">Cell membrane</keyword>
<comment type="subcellular location">
    <subcellularLocation>
        <location evidence="1">Cell membrane</location>
    </subcellularLocation>
</comment>
<proteinExistence type="predicted"/>
<dbReference type="GO" id="GO:0002376">
    <property type="term" value="P:immune system process"/>
    <property type="evidence" value="ECO:0007669"/>
    <property type="project" value="UniProtKB-KW"/>
</dbReference>
<feature type="transmembrane region" description="Helical" evidence="8">
    <location>
        <begin position="259"/>
        <end position="279"/>
    </location>
</feature>
<dbReference type="InterPro" id="IPR003599">
    <property type="entry name" value="Ig_sub"/>
</dbReference>
<organism evidence="11 12">
    <name type="scientific">Periophthalmus magnuspinnatus</name>
    <dbReference type="NCBI Taxonomy" id="409849"/>
    <lineage>
        <taxon>Eukaryota</taxon>
        <taxon>Metazoa</taxon>
        <taxon>Chordata</taxon>
        <taxon>Craniata</taxon>
        <taxon>Vertebrata</taxon>
        <taxon>Euteleostomi</taxon>
        <taxon>Actinopterygii</taxon>
        <taxon>Neopterygii</taxon>
        <taxon>Teleostei</taxon>
        <taxon>Neoteleostei</taxon>
        <taxon>Acanthomorphata</taxon>
        <taxon>Gobiaria</taxon>
        <taxon>Gobiiformes</taxon>
        <taxon>Gobioidei</taxon>
        <taxon>Gobiidae</taxon>
        <taxon>Oxudercinae</taxon>
        <taxon>Periophthalmus</taxon>
    </lineage>
</organism>
<dbReference type="STRING" id="409849.ENSPMGP00000021938"/>